<protein>
    <recommendedName>
        <fullName evidence="3">DUF4123 domain-containing protein</fullName>
    </recommendedName>
</protein>
<organism evidence="1 2">
    <name type="scientific">Paracoccus zhejiangensis</name>
    <dbReference type="NCBI Taxonomy" id="1077935"/>
    <lineage>
        <taxon>Bacteria</taxon>
        <taxon>Pseudomonadati</taxon>
        <taxon>Pseudomonadota</taxon>
        <taxon>Alphaproteobacteria</taxon>
        <taxon>Rhodobacterales</taxon>
        <taxon>Paracoccaceae</taxon>
        <taxon>Paracoccus</taxon>
    </lineage>
</organism>
<gene>
    <name evidence="1" type="ORF">CX676_14805</name>
</gene>
<dbReference type="OrthoDB" id="7219308at2"/>
<dbReference type="EMBL" id="CP025430">
    <property type="protein sequence ID" value="AUH65275.1"/>
    <property type="molecule type" value="Genomic_DNA"/>
</dbReference>
<evidence type="ECO:0000313" key="1">
    <source>
        <dbReference type="EMBL" id="AUH65275.1"/>
    </source>
</evidence>
<name>A0A2H5F145_9RHOB</name>
<sequence length="384" mass="41574">MSVGADDLARTPRRDLLVHLTQLVLAPDTRVFAVIDGAFQVDLPARCRAAGLSHRPLYRHDGDPTIVLGGPWIINPYRDGFAMTDDTAPDWTTGAGDGNLTAEALASRMQAALEAGDPTGGGMLPVDDVTDRRAIIARLDAILRLVGDCPGLVFWVGTETLTEDLLYGHLRRLNKMLVPAGEDGADGRSDLSDAAAGADEIPLPAPDEQFELVIFRHADANALAQVIPALEPPQLSRLFGPCLQIVHAPDWEWAATRRIIDRPSALPQAPKGPLRLTPATIRKMEALRMAGSRRKVMTYLREVDPGGTGDLPDEFLYRQVLDYEASGDSIGLQSERAHMKWAYLMSITGGEAGNGDVARRAFRGSGKHPDDAIDDLIDDLEKAV</sequence>
<keyword evidence="2" id="KW-1185">Reference proteome</keyword>
<dbReference type="Proteomes" id="UP000234530">
    <property type="component" value="Chromosome"/>
</dbReference>
<reference evidence="1 2" key="1">
    <citation type="journal article" date="2013" name="Antonie Van Leeuwenhoek">
        <title>Paracoccus zhejiangensis sp. nov., isolated from activated sludge in wastewater-treatment system.</title>
        <authorList>
            <person name="Wu Z.G."/>
            <person name="Zhang D.F."/>
            <person name="Liu Y.L."/>
            <person name="Wang F."/>
            <person name="Jiang X."/>
            <person name="Li C."/>
            <person name="Li S.P."/>
            <person name="Hong Q."/>
            <person name="Li W.J."/>
        </authorList>
    </citation>
    <scope>NUCLEOTIDE SEQUENCE [LARGE SCALE GENOMIC DNA]</scope>
    <source>
        <strain evidence="1 2">J6</strain>
    </source>
</reference>
<dbReference type="AlphaFoldDB" id="A0A2H5F145"/>
<accession>A0A2H5F145</accession>
<dbReference type="KEGG" id="pzh:CX676_14805"/>
<evidence type="ECO:0000313" key="2">
    <source>
        <dbReference type="Proteomes" id="UP000234530"/>
    </source>
</evidence>
<evidence type="ECO:0008006" key="3">
    <source>
        <dbReference type="Google" id="ProtNLM"/>
    </source>
</evidence>
<proteinExistence type="predicted"/>